<organism evidence="2 3">
    <name type="scientific">Conger conger</name>
    <name type="common">Conger eel</name>
    <name type="synonym">Muraena conger</name>
    <dbReference type="NCBI Taxonomy" id="82655"/>
    <lineage>
        <taxon>Eukaryota</taxon>
        <taxon>Metazoa</taxon>
        <taxon>Chordata</taxon>
        <taxon>Craniata</taxon>
        <taxon>Vertebrata</taxon>
        <taxon>Euteleostomi</taxon>
        <taxon>Actinopterygii</taxon>
        <taxon>Neopterygii</taxon>
        <taxon>Teleostei</taxon>
        <taxon>Anguilliformes</taxon>
        <taxon>Congridae</taxon>
        <taxon>Conger</taxon>
    </lineage>
</organism>
<gene>
    <name evidence="2" type="ORF">COCON_G00230140</name>
</gene>
<reference evidence="2" key="1">
    <citation type="journal article" date="2023" name="Science">
        <title>Genome structures resolve the early diversification of teleost fishes.</title>
        <authorList>
            <person name="Parey E."/>
            <person name="Louis A."/>
            <person name="Montfort J."/>
            <person name="Bouchez O."/>
            <person name="Roques C."/>
            <person name="Iampietro C."/>
            <person name="Lluch J."/>
            <person name="Castinel A."/>
            <person name="Donnadieu C."/>
            <person name="Desvignes T."/>
            <person name="Floi Bucao C."/>
            <person name="Jouanno E."/>
            <person name="Wen M."/>
            <person name="Mejri S."/>
            <person name="Dirks R."/>
            <person name="Jansen H."/>
            <person name="Henkel C."/>
            <person name="Chen W.J."/>
            <person name="Zahm M."/>
            <person name="Cabau C."/>
            <person name="Klopp C."/>
            <person name="Thompson A.W."/>
            <person name="Robinson-Rechavi M."/>
            <person name="Braasch I."/>
            <person name="Lecointre G."/>
            <person name="Bobe J."/>
            <person name="Postlethwait J.H."/>
            <person name="Berthelot C."/>
            <person name="Roest Crollius H."/>
            <person name="Guiguen Y."/>
        </authorList>
    </citation>
    <scope>NUCLEOTIDE SEQUENCE</scope>
    <source>
        <strain evidence="2">Concon-B</strain>
    </source>
</reference>
<proteinExistence type="predicted"/>
<protein>
    <submittedName>
        <fullName evidence="2">Uncharacterized protein</fullName>
    </submittedName>
</protein>
<dbReference type="Proteomes" id="UP001152803">
    <property type="component" value="Unassembled WGS sequence"/>
</dbReference>
<evidence type="ECO:0000313" key="2">
    <source>
        <dbReference type="EMBL" id="KAJ8249798.1"/>
    </source>
</evidence>
<feature type="compositionally biased region" description="Polar residues" evidence="1">
    <location>
        <begin position="60"/>
        <end position="77"/>
    </location>
</feature>
<comment type="caution">
    <text evidence="2">The sequence shown here is derived from an EMBL/GenBank/DDBJ whole genome shotgun (WGS) entry which is preliminary data.</text>
</comment>
<feature type="region of interest" description="Disordered" evidence="1">
    <location>
        <begin position="57"/>
        <end position="81"/>
    </location>
</feature>
<name>A0A9Q1HMP1_CONCO</name>
<dbReference type="EMBL" id="JAFJMO010000019">
    <property type="protein sequence ID" value="KAJ8249798.1"/>
    <property type="molecule type" value="Genomic_DNA"/>
</dbReference>
<keyword evidence="3" id="KW-1185">Reference proteome</keyword>
<evidence type="ECO:0000256" key="1">
    <source>
        <dbReference type="SAM" id="MobiDB-lite"/>
    </source>
</evidence>
<accession>A0A9Q1HMP1</accession>
<dbReference type="AlphaFoldDB" id="A0A9Q1HMP1"/>
<evidence type="ECO:0000313" key="3">
    <source>
        <dbReference type="Proteomes" id="UP001152803"/>
    </source>
</evidence>
<sequence>MLAWRMNLPEPCRRSTRCDHLVHEKQATRCHLGPWRRLFLTVKKKMKCIIARAAAARLSSPDSSTQNSWAASQSVSPASGVCAQGETVPFSEAAA</sequence>